<dbReference type="InParanoid" id="A0A1U8DIS2"/>
<evidence type="ECO:0000256" key="3">
    <source>
        <dbReference type="ARBA" id="ARBA00022475"/>
    </source>
</evidence>
<organism evidence="12 13">
    <name type="scientific">Alligator sinensis</name>
    <name type="common">Chinese alligator</name>
    <dbReference type="NCBI Taxonomy" id="38654"/>
    <lineage>
        <taxon>Eukaryota</taxon>
        <taxon>Metazoa</taxon>
        <taxon>Chordata</taxon>
        <taxon>Craniata</taxon>
        <taxon>Vertebrata</taxon>
        <taxon>Euteleostomi</taxon>
        <taxon>Archelosauria</taxon>
        <taxon>Archosauria</taxon>
        <taxon>Crocodylia</taxon>
        <taxon>Alligatoridae</taxon>
        <taxon>Alligatorinae</taxon>
        <taxon>Alligator</taxon>
    </lineage>
</organism>
<keyword evidence="9" id="KW-0449">Lipoprotein</keyword>
<evidence type="ECO:0000256" key="8">
    <source>
        <dbReference type="ARBA" id="ARBA00023180"/>
    </source>
</evidence>
<dbReference type="FunFam" id="1.10.220.110:FF:000001">
    <property type="entry name" value="GDNF family receptor alpha"/>
    <property type="match status" value="1"/>
</dbReference>
<evidence type="ECO:0000256" key="10">
    <source>
        <dbReference type="SAM" id="MobiDB-lite"/>
    </source>
</evidence>
<dbReference type="GO" id="GO:0038023">
    <property type="term" value="F:signaling receptor activity"/>
    <property type="evidence" value="ECO:0007669"/>
    <property type="project" value="InterPro"/>
</dbReference>
<dbReference type="SUPFAM" id="SSF110035">
    <property type="entry name" value="GDNF receptor-like"/>
    <property type="match status" value="2"/>
</dbReference>
<evidence type="ECO:0000256" key="7">
    <source>
        <dbReference type="ARBA" id="ARBA00023170"/>
    </source>
</evidence>
<evidence type="ECO:0000256" key="9">
    <source>
        <dbReference type="ARBA" id="ARBA00023288"/>
    </source>
</evidence>
<accession>A0A1U8DIS2</accession>
<keyword evidence="5" id="KW-0732">Signal</keyword>
<dbReference type="Pfam" id="PF02351">
    <property type="entry name" value="GDNF"/>
    <property type="match status" value="3"/>
</dbReference>
<evidence type="ECO:0000259" key="11">
    <source>
        <dbReference type="SMART" id="SM00907"/>
    </source>
</evidence>
<dbReference type="GO" id="GO:0007169">
    <property type="term" value="P:cell surface receptor protein tyrosine kinase signaling pathway"/>
    <property type="evidence" value="ECO:0007669"/>
    <property type="project" value="UniProtKB-ARBA"/>
</dbReference>
<keyword evidence="4" id="KW-0336">GPI-anchor</keyword>
<keyword evidence="6" id="KW-0472">Membrane</keyword>
<dbReference type="GO" id="GO:0009897">
    <property type="term" value="C:external side of plasma membrane"/>
    <property type="evidence" value="ECO:0007669"/>
    <property type="project" value="TreeGrafter"/>
</dbReference>
<dbReference type="Gene3D" id="1.10.220.110">
    <property type="entry name" value="GDNF binding domain"/>
    <property type="match status" value="1"/>
</dbReference>
<keyword evidence="12" id="KW-1185">Reference proteome</keyword>
<dbReference type="CTD" id="2676"/>
<dbReference type="GO" id="GO:0007399">
    <property type="term" value="P:nervous system development"/>
    <property type="evidence" value="ECO:0007669"/>
    <property type="project" value="TreeGrafter"/>
</dbReference>
<reference evidence="13" key="1">
    <citation type="submission" date="2025-08" db="UniProtKB">
        <authorList>
            <consortium name="RefSeq"/>
        </authorList>
    </citation>
    <scope>IDENTIFICATION</scope>
</reference>
<comment type="similarity">
    <text evidence="2">Belongs to the GDNFR family.</text>
</comment>
<keyword evidence="8" id="KW-0325">Glycoprotein</keyword>
<dbReference type="PANTHER" id="PTHR10269">
    <property type="entry name" value="GDNF RECEPTOR ALPHA"/>
    <property type="match status" value="1"/>
</dbReference>
<dbReference type="AlphaFoldDB" id="A0A1U8DIS2"/>
<dbReference type="PRINTS" id="PR01316">
    <property type="entry name" value="GDNFRECEPTOR"/>
</dbReference>
<evidence type="ECO:0000313" key="12">
    <source>
        <dbReference type="Proteomes" id="UP000189705"/>
    </source>
</evidence>
<dbReference type="GeneID" id="102386380"/>
<evidence type="ECO:0000256" key="5">
    <source>
        <dbReference type="ARBA" id="ARBA00022729"/>
    </source>
</evidence>
<dbReference type="InterPro" id="IPR037193">
    <property type="entry name" value="GDNF_alpha"/>
</dbReference>
<feature type="domain" description="GDNF/GAS1" evidence="11">
    <location>
        <begin position="158"/>
        <end position="238"/>
    </location>
</feature>
<evidence type="ECO:0000256" key="6">
    <source>
        <dbReference type="ARBA" id="ARBA00023136"/>
    </source>
</evidence>
<dbReference type="eggNOG" id="ENOG502QWSW">
    <property type="taxonomic scope" value="Eukaryota"/>
</dbReference>
<comment type="subcellular location">
    <subcellularLocation>
        <location evidence="1">Cell membrane</location>
        <topology evidence="1">Lipid-anchor</topology>
        <topology evidence="1">GPI-anchor</topology>
    </subcellularLocation>
</comment>
<dbReference type="STRING" id="38654.A0A1U8DIS2"/>
<dbReference type="KEGG" id="asn:102386380"/>
<gene>
    <name evidence="13" type="primary">GFRA3</name>
</gene>
<dbReference type="SMART" id="SM00907">
    <property type="entry name" value="GDNF"/>
    <property type="match status" value="3"/>
</dbReference>
<evidence type="ECO:0000313" key="13">
    <source>
        <dbReference type="RefSeq" id="XP_014381153.2"/>
    </source>
</evidence>
<protein>
    <submittedName>
        <fullName evidence="13">GDNF family receptor alpha-3</fullName>
    </submittedName>
</protein>
<sequence>MSLWHCGTHLDISDQSLAQPKVQFGSFLALSSDCTEAKRLCLEDSVCNTTYQTLENCSSAKTHPISLDHDARAKCLDAELAIRSSPLLRCKCRRRMRRQEHCLRIYWTVHSSLMHGYMNMETSPYKDPANKEPKKMDYNRLAALVSDSNLAGDNTNHCLKATHICSMNKKCVRWRTAYASICTRGAEAGETCNRLMCHKGLRHFFEKVHEDFTKRLLFCPCENEVCGERRRKAIVPECSFQESIKPNCLSLWHACVQDNICKSRLADFQHNCQPADASPDGCPQHTHAACLQAYLGMIGTHMTPNYISNSSVAISLWCTCESSGNQKEECDQILGMFISNKCLKNTIQSQMHLNHTTQEGQAELSYTPSQSIQGRSTSTSLASGMIQEMKVKTNEDISEHSSLPRASSVYSGARLSWPCPVLLLLPLLLSPR</sequence>
<feature type="region of interest" description="Disordered" evidence="10">
    <location>
        <begin position="358"/>
        <end position="377"/>
    </location>
</feature>
<dbReference type="GO" id="GO:0043235">
    <property type="term" value="C:receptor complex"/>
    <property type="evidence" value="ECO:0007669"/>
    <property type="project" value="TreeGrafter"/>
</dbReference>
<dbReference type="InterPro" id="IPR003438">
    <property type="entry name" value="GDNF_rcpt"/>
</dbReference>
<dbReference type="Proteomes" id="UP000189705">
    <property type="component" value="Unplaced"/>
</dbReference>
<evidence type="ECO:0000256" key="2">
    <source>
        <dbReference type="ARBA" id="ARBA00005961"/>
    </source>
</evidence>
<evidence type="ECO:0000256" key="4">
    <source>
        <dbReference type="ARBA" id="ARBA00022622"/>
    </source>
</evidence>
<dbReference type="RefSeq" id="XP_014381153.2">
    <property type="nucleotide sequence ID" value="XM_014525667.2"/>
</dbReference>
<keyword evidence="3" id="KW-1003">Cell membrane</keyword>
<dbReference type="PANTHER" id="PTHR10269:SF15">
    <property type="entry name" value="GDNF FAMILY RECEPTOR ALPHA-3"/>
    <property type="match status" value="1"/>
</dbReference>
<feature type="domain" description="GDNF/GAS1" evidence="11">
    <location>
        <begin position="34"/>
        <end position="114"/>
    </location>
</feature>
<dbReference type="InterPro" id="IPR016017">
    <property type="entry name" value="GDNF/GAS1"/>
</dbReference>
<name>A0A1U8DIS2_ALLSI</name>
<feature type="domain" description="GDNF/GAS1" evidence="11">
    <location>
        <begin position="248"/>
        <end position="342"/>
    </location>
</feature>
<keyword evidence="7 13" id="KW-0675">Receptor</keyword>
<evidence type="ECO:0000256" key="1">
    <source>
        <dbReference type="ARBA" id="ARBA00004609"/>
    </source>
</evidence>
<proteinExistence type="inferred from homology"/>